<organism evidence="1 2">
    <name type="scientific">Nephila pilipes</name>
    <name type="common">Giant wood spider</name>
    <name type="synonym">Nephila maculata</name>
    <dbReference type="NCBI Taxonomy" id="299642"/>
    <lineage>
        <taxon>Eukaryota</taxon>
        <taxon>Metazoa</taxon>
        <taxon>Ecdysozoa</taxon>
        <taxon>Arthropoda</taxon>
        <taxon>Chelicerata</taxon>
        <taxon>Arachnida</taxon>
        <taxon>Araneae</taxon>
        <taxon>Araneomorphae</taxon>
        <taxon>Entelegynae</taxon>
        <taxon>Araneoidea</taxon>
        <taxon>Nephilidae</taxon>
        <taxon>Nephila</taxon>
    </lineage>
</organism>
<dbReference type="OrthoDB" id="5570127at2759"/>
<reference evidence="1" key="1">
    <citation type="submission" date="2020-08" db="EMBL/GenBank/DDBJ databases">
        <title>Multicomponent nature underlies the extraordinary mechanical properties of spider dragline silk.</title>
        <authorList>
            <person name="Kono N."/>
            <person name="Nakamura H."/>
            <person name="Mori M."/>
            <person name="Yoshida Y."/>
            <person name="Ohtoshi R."/>
            <person name="Malay A.D."/>
            <person name="Moran D.A.P."/>
            <person name="Tomita M."/>
            <person name="Numata K."/>
            <person name="Arakawa K."/>
        </authorList>
    </citation>
    <scope>NUCLEOTIDE SEQUENCE</scope>
</reference>
<dbReference type="AlphaFoldDB" id="A0A8X6NIV5"/>
<protein>
    <submittedName>
        <fullName evidence="1">Uncharacterized protein</fullName>
    </submittedName>
</protein>
<dbReference type="Proteomes" id="UP000887013">
    <property type="component" value="Unassembled WGS sequence"/>
</dbReference>
<sequence length="111" mass="12972">IKTSIMDGQILQLYMESILLAVKQHYKDKAKVKSFLDKATHFLKLKHQNLTNNKEGIMFIIYGKVISTLQIENDVAKNAFLQPYHNITGWSIGWIFCGKYFQNIYTTRNEK</sequence>
<proteinExistence type="predicted"/>
<comment type="caution">
    <text evidence="1">The sequence shown here is derived from an EMBL/GenBank/DDBJ whole genome shotgun (WGS) entry which is preliminary data.</text>
</comment>
<gene>
    <name evidence="1" type="ORF">NPIL_445731</name>
</gene>
<name>A0A8X6NIV5_NEPPI</name>
<evidence type="ECO:0000313" key="2">
    <source>
        <dbReference type="Proteomes" id="UP000887013"/>
    </source>
</evidence>
<accession>A0A8X6NIV5</accession>
<feature type="non-terminal residue" evidence="1">
    <location>
        <position position="1"/>
    </location>
</feature>
<dbReference type="EMBL" id="BMAW01010011">
    <property type="protein sequence ID" value="GFT16868.1"/>
    <property type="molecule type" value="Genomic_DNA"/>
</dbReference>
<evidence type="ECO:0000313" key="1">
    <source>
        <dbReference type="EMBL" id="GFT16868.1"/>
    </source>
</evidence>
<keyword evidence="2" id="KW-1185">Reference proteome</keyword>